<dbReference type="Proteomes" id="UP001286313">
    <property type="component" value="Unassembled WGS sequence"/>
</dbReference>
<feature type="compositionally biased region" description="Low complexity" evidence="7">
    <location>
        <begin position="96"/>
        <end position="106"/>
    </location>
</feature>
<sequence length="133" mass="14245">THATPVLHGAASTLIASFMLLFSEFDFIRRYFFYVLLALTMFGMLDGLVILPVLLSLVGPPAEVVPRNHPDRLPHTIPSTVTQPHHHHHHHHHHSSSTSGSSRRGCVGVGRSGTSGGHGRSSSSGSGGGSMRQ</sequence>
<evidence type="ECO:0000256" key="1">
    <source>
        <dbReference type="ARBA" id="ARBA00004141"/>
    </source>
</evidence>
<gene>
    <name evidence="9" type="ORF">Pcinc_026703</name>
</gene>
<dbReference type="GO" id="GO:0008158">
    <property type="term" value="F:hedgehog receptor activity"/>
    <property type="evidence" value="ECO:0007669"/>
    <property type="project" value="TreeGrafter"/>
</dbReference>
<evidence type="ECO:0000313" key="10">
    <source>
        <dbReference type="Proteomes" id="UP001286313"/>
    </source>
</evidence>
<organism evidence="9 10">
    <name type="scientific">Petrolisthes cinctipes</name>
    <name type="common">Flat porcelain crab</name>
    <dbReference type="NCBI Taxonomy" id="88211"/>
    <lineage>
        <taxon>Eukaryota</taxon>
        <taxon>Metazoa</taxon>
        <taxon>Ecdysozoa</taxon>
        <taxon>Arthropoda</taxon>
        <taxon>Crustacea</taxon>
        <taxon>Multicrustacea</taxon>
        <taxon>Malacostraca</taxon>
        <taxon>Eumalacostraca</taxon>
        <taxon>Eucarida</taxon>
        <taxon>Decapoda</taxon>
        <taxon>Pleocyemata</taxon>
        <taxon>Anomura</taxon>
        <taxon>Galatheoidea</taxon>
        <taxon>Porcellanidae</taxon>
        <taxon>Petrolisthes</taxon>
    </lineage>
</organism>
<comment type="subcellular location">
    <subcellularLocation>
        <location evidence="1">Membrane</location>
        <topology evidence="1">Multi-pass membrane protein</topology>
    </subcellularLocation>
</comment>
<evidence type="ECO:0000256" key="4">
    <source>
        <dbReference type="ARBA" id="ARBA00022989"/>
    </source>
</evidence>
<evidence type="ECO:0000256" key="2">
    <source>
        <dbReference type="ARBA" id="ARBA00005585"/>
    </source>
</evidence>
<dbReference type="PANTHER" id="PTHR46022:SF1">
    <property type="entry name" value="PROTEIN PATCHED"/>
    <property type="match status" value="1"/>
</dbReference>
<evidence type="ECO:0000256" key="6">
    <source>
        <dbReference type="ARBA" id="ARBA00023180"/>
    </source>
</evidence>
<feature type="transmembrane region" description="Helical" evidence="8">
    <location>
        <begin position="32"/>
        <end position="58"/>
    </location>
</feature>
<keyword evidence="4 8" id="KW-1133">Transmembrane helix</keyword>
<keyword evidence="6" id="KW-0325">Glycoprotein</keyword>
<evidence type="ECO:0008006" key="11">
    <source>
        <dbReference type="Google" id="ProtNLM"/>
    </source>
</evidence>
<protein>
    <recommendedName>
        <fullName evidence="11">Patched 1</fullName>
    </recommendedName>
</protein>
<proteinExistence type="inferred from homology"/>
<dbReference type="PANTHER" id="PTHR46022">
    <property type="entry name" value="PROTEIN PATCHED"/>
    <property type="match status" value="1"/>
</dbReference>
<name>A0AAE1K9W9_PETCI</name>
<feature type="region of interest" description="Disordered" evidence="7">
    <location>
        <begin position="66"/>
        <end position="133"/>
    </location>
</feature>
<dbReference type="GO" id="GO:0005886">
    <property type="term" value="C:plasma membrane"/>
    <property type="evidence" value="ECO:0007669"/>
    <property type="project" value="TreeGrafter"/>
</dbReference>
<keyword evidence="5 8" id="KW-0472">Membrane</keyword>
<dbReference type="GO" id="GO:0097108">
    <property type="term" value="F:hedgehog family protein binding"/>
    <property type="evidence" value="ECO:0007669"/>
    <property type="project" value="TreeGrafter"/>
</dbReference>
<feature type="transmembrane region" description="Helical" evidence="8">
    <location>
        <begin position="6"/>
        <end position="25"/>
    </location>
</feature>
<evidence type="ECO:0000256" key="3">
    <source>
        <dbReference type="ARBA" id="ARBA00022692"/>
    </source>
</evidence>
<comment type="similarity">
    <text evidence="2">Belongs to the patched family.</text>
</comment>
<keyword evidence="10" id="KW-1185">Reference proteome</keyword>
<evidence type="ECO:0000256" key="7">
    <source>
        <dbReference type="SAM" id="MobiDB-lite"/>
    </source>
</evidence>
<accession>A0AAE1K9W9</accession>
<dbReference type="EMBL" id="JAWQEG010003113">
    <property type="protein sequence ID" value="KAK3867862.1"/>
    <property type="molecule type" value="Genomic_DNA"/>
</dbReference>
<dbReference type="GO" id="GO:0005119">
    <property type="term" value="F:smoothened binding"/>
    <property type="evidence" value="ECO:0007669"/>
    <property type="project" value="TreeGrafter"/>
</dbReference>
<dbReference type="GO" id="GO:0045879">
    <property type="term" value="P:negative regulation of smoothened signaling pathway"/>
    <property type="evidence" value="ECO:0007669"/>
    <property type="project" value="TreeGrafter"/>
</dbReference>
<dbReference type="AlphaFoldDB" id="A0AAE1K9W9"/>
<reference evidence="9" key="1">
    <citation type="submission" date="2023-10" db="EMBL/GenBank/DDBJ databases">
        <title>Genome assemblies of two species of porcelain crab, Petrolisthes cinctipes and Petrolisthes manimaculis (Anomura: Porcellanidae).</title>
        <authorList>
            <person name="Angst P."/>
        </authorList>
    </citation>
    <scope>NUCLEOTIDE SEQUENCE</scope>
    <source>
        <strain evidence="9">PB745_01</strain>
        <tissue evidence="9">Gill</tissue>
    </source>
</reference>
<comment type="caution">
    <text evidence="9">The sequence shown here is derived from an EMBL/GenBank/DDBJ whole genome shotgun (WGS) entry which is preliminary data.</text>
</comment>
<keyword evidence="3 8" id="KW-0812">Transmembrane</keyword>
<feature type="non-terminal residue" evidence="9">
    <location>
        <position position="1"/>
    </location>
</feature>
<evidence type="ECO:0000256" key="5">
    <source>
        <dbReference type="ARBA" id="ARBA00023136"/>
    </source>
</evidence>
<feature type="compositionally biased region" description="Gly residues" evidence="7">
    <location>
        <begin position="107"/>
        <end position="133"/>
    </location>
</feature>
<evidence type="ECO:0000313" key="9">
    <source>
        <dbReference type="EMBL" id="KAK3867862.1"/>
    </source>
</evidence>
<evidence type="ECO:0000256" key="8">
    <source>
        <dbReference type="SAM" id="Phobius"/>
    </source>
</evidence>
<feature type="compositionally biased region" description="Basic residues" evidence="7">
    <location>
        <begin position="84"/>
        <end position="95"/>
    </location>
</feature>